<organism evidence="1 2">
    <name type="scientific">Pisolithus microcarpus 441</name>
    <dbReference type="NCBI Taxonomy" id="765257"/>
    <lineage>
        <taxon>Eukaryota</taxon>
        <taxon>Fungi</taxon>
        <taxon>Dikarya</taxon>
        <taxon>Basidiomycota</taxon>
        <taxon>Agaricomycotina</taxon>
        <taxon>Agaricomycetes</taxon>
        <taxon>Agaricomycetidae</taxon>
        <taxon>Boletales</taxon>
        <taxon>Sclerodermatineae</taxon>
        <taxon>Pisolithaceae</taxon>
        <taxon>Pisolithus</taxon>
    </lineage>
</organism>
<dbReference type="EMBL" id="KN833714">
    <property type="protein sequence ID" value="KIK24690.1"/>
    <property type="molecule type" value="Genomic_DNA"/>
</dbReference>
<evidence type="ECO:0000313" key="2">
    <source>
        <dbReference type="Proteomes" id="UP000054018"/>
    </source>
</evidence>
<dbReference type="Proteomes" id="UP000054018">
    <property type="component" value="Unassembled WGS sequence"/>
</dbReference>
<gene>
    <name evidence="1" type="ORF">PISMIDRAFT_678061</name>
</gene>
<proteinExistence type="predicted"/>
<protein>
    <submittedName>
        <fullName evidence="1">Uncharacterized protein</fullName>
    </submittedName>
</protein>
<name>A0A0C9YI13_9AGAM</name>
<dbReference type="HOGENOM" id="CLU_3088124_0_0_1"/>
<keyword evidence="2" id="KW-1185">Reference proteome</keyword>
<accession>A0A0C9YI13</accession>
<dbReference type="AlphaFoldDB" id="A0A0C9YI13"/>
<sequence length="52" mass="6079">MEVRSPTRVSDRPGDEARPDVELDVFTNPKSRPFFDCVLAIEQWIFHAMSWV</sequence>
<reference evidence="2" key="2">
    <citation type="submission" date="2015-01" db="EMBL/GenBank/DDBJ databases">
        <title>Evolutionary Origins and Diversification of the Mycorrhizal Mutualists.</title>
        <authorList>
            <consortium name="DOE Joint Genome Institute"/>
            <consortium name="Mycorrhizal Genomics Consortium"/>
            <person name="Kohler A."/>
            <person name="Kuo A."/>
            <person name="Nagy L.G."/>
            <person name="Floudas D."/>
            <person name="Copeland A."/>
            <person name="Barry K.W."/>
            <person name="Cichocki N."/>
            <person name="Veneault-Fourrey C."/>
            <person name="LaButti K."/>
            <person name="Lindquist E.A."/>
            <person name="Lipzen A."/>
            <person name="Lundell T."/>
            <person name="Morin E."/>
            <person name="Murat C."/>
            <person name="Riley R."/>
            <person name="Ohm R."/>
            <person name="Sun H."/>
            <person name="Tunlid A."/>
            <person name="Henrissat B."/>
            <person name="Grigoriev I.V."/>
            <person name="Hibbett D.S."/>
            <person name="Martin F."/>
        </authorList>
    </citation>
    <scope>NUCLEOTIDE SEQUENCE [LARGE SCALE GENOMIC DNA]</scope>
    <source>
        <strain evidence="2">441</strain>
    </source>
</reference>
<evidence type="ECO:0000313" key="1">
    <source>
        <dbReference type="EMBL" id="KIK24690.1"/>
    </source>
</evidence>
<reference evidence="1 2" key="1">
    <citation type="submission" date="2014-04" db="EMBL/GenBank/DDBJ databases">
        <authorList>
            <consortium name="DOE Joint Genome Institute"/>
            <person name="Kuo A."/>
            <person name="Kohler A."/>
            <person name="Costa M.D."/>
            <person name="Nagy L.G."/>
            <person name="Floudas D."/>
            <person name="Copeland A."/>
            <person name="Barry K.W."/>
            <person name="Cichocki N."/>
            <person name="Veneault-Fourrey C."/>
            <person name="LaButti K."/>
            <person name="Lindquist E.A."/>
            <person name="Lipzen A."/>
            <person name="Lundell T."/>
            <person name="Morin E."/>
            <person name="Murat C."/>
            <person name="Sun H."/>
            <person name="Tunlid A."/>
            <person name="Henrissat B."/>
            <person name="Grigoriev I.V."/>
            <person name="Hibbett D.S."/>
            <person name="Martin F."/>
            <person name="Nordberg H.P."/>
            <person name="Cantor M.N."/>
            <person name="Hua S.X."/>
        </authorList>
    </citation>
    <scope>NUCLEOTIDE SEQUENCE [LARGE SCALE GENOMIC DNA]</scope>
    <source>
        <strain evidence="1 2">441</strain>
    </source>
</reference>